<protein>
    <submittedName>
        <fullName evidence="1">Uncharacterized protein</fullName>
    </submittedName>
</protein>
<organism evidence="1">
    <name type="scientific">Anguilla anguilla</name>
    <name type="common">European freshwater eel</name>
    <name type="synonym">Muraena anguilla</name>
    <dbReference type="NCBI Taxonomy" id="7936"/>
    <lineage>
        <taxon>Eukaryota</taxon>
        <taxon>Metazoa</taxon>
        <taxon>Chordata</taxon>
        <taxon>Craniata</taxon>
        <taxon>Vertebrata</taxon>
        <taxon>Euteleostomi</taxon>
        <taxon>Actinopterygii</taxon>
        <taxon>Neopterygii</taxon>
        <taxon>Teleostei</taxon>
        <taxon>Anguilliformes</taxon>
        <taxon>Anguillidae</taxon>
        <taxon>Anguilla</taxon>
    </lineage>
</organism>
<sequence length="73" mass="8296">MDILQYFKIYRVLLEAVGNAHVKNESIYTTFIKNKKKSHGVCWFMFLCLRDGTAVAGGIMFSGCLSVRPSRFS</sequence>
<name>A0A0E9XD25_ANGAN</name>
<reference evidence="1" key="2">
    <citation type="journal article" date="2015" name="Fish Shellfish Immunol.">
        <title>Early steps in the European eel (Anguilla anguilla)-Vibrio vulnificus interaction in the gills: Role of the RtxA13 toxin.</title>
        <authorList>
            <person name="Callol A."/>
            <person name="Pajuelo D."/>
            <person name="Ebbesson L."/>
            <person name="Teles M."/>
            <person name="MacKenzie S."/>
            <person name="Amaro C."/>
        </authorList>
    </citation>
    <scope>NUCLEOTIDE SEQUENCE</scope>
</reference>
<dbReference type="EMBL" id="GBXM01007925">
    <property type="protein sequence ID" value="JAI00653.1"/>
    <property type="molecule type" value="Transcribed_RNA"/>
</dbReference>
<evidence type="ECO:0000313" key="1">
    <source>
        <dbReference type="EMBL" id="JAI00653.1"/>
    </source>
</evidence>
<reference evidence="1" key="1">
    <citation type="submission" date="2014-11" db="EMBL/GenBank/DDBJ databases">
        <authorList>
            <person name="Amaro Gonzalez C."/>
        </authorList>
    </citation>
    <scope>NUCLEOTIDE SEQUENCE</scope>
</reference>
<accession>A0A0E9XD25</accession>
<proteinExistence type="predicted"/>
<dbReference type="AlphaFoldDB" id="A0A0E9XD25"/>